<dbReference type="AlphaFoldDB" id="A0A6J4E9J4"/>
<evidence type="ECO:0000313" key="2">
    <source>
        <dbReference type="EMBL" id="GJN56161.1"/>
    </source>
</evidence>
<keyword evidence="4" id="KW-1185">Reference proteome</keyword>
<evidence type="ECO:0000313" key="3">
    <source>
        <dbReference type="Proteomes" id="UP000509383"/>
    </source>
</evidence>
<sequence>MQNYSLIRNLLESIFSVDVGLDENGARAALGRVLNDERQRAKIESELHRLFSDQSVVWMELLDNDSYVVYPADDEDDAKNYMVEILWDRVFPNTPAP</sequence>
<dbReference type="Proteomes" id="UP000509383">
    <property type="component" value="Chromosome"/>
</dbReference>
<dbReference type="RefSeq" id="WP_173179324.1">
    <property type="nucleotide sequence ID" value="NZ_AP023189.1"/>
</dbReference>
<evidence type="ECO:0000313" key="4">
    <source>
        <dbReference type="Proteomes" id="UP001054892"/>
    </source>
</evidence>
<dbReference type="EMBL" id="BQKM01000026">
    <property type="protein sequence ID" value="GJN56161.1"/>
    <property type="molecule type" value="Genomic_DNA"/>
</dbReference>
<dbReference type="KEGG" id="ptw:TUM18999_38550"/>
<name>A0A6J4E9J4_9PSED</name>
<organism evidence="1 3">
    <name type="scientific">Pseudomonas tohonis</name>
    <dbReference type="NCBI Taxonomy" id="2725477"/>
    <lineage>
        <taxon>Bacteria</taxon>
        <taxon>Pseudomonadati</taxon>
        <taxon>Pseudomonadota</taxon>
        <taxon>Gammaproteobacteria</taxon>
        <taxon>Pseudomonadales</taxon>
        <taxon>Pseudomonadaceae</taxon>
        <taxon>Pseudomonas</taxon>
    </lineage>
</organism>
<protein>
    <submittedName>
        <fullName evidence="1">Uncharacterized protein</fullName>
    </submittedName>
</protein>
<gene>
    <name evidence="1" type="ORF">TUM18999_38550</name>
    <name evidence="2" type="ORF">TUM20286_59130</name>
</gene>
<reference evidence="1 3" key="1">
    <citation type="submission" date="2020-05" db="EMBL/GenBank/DDBJ databases">
        <title>Characterization of novel class B3 metallo-beta-lactamase from novel Pseudomonas species.</title>
        <authorList>
            <person name="Yamada K."/>
            <person name="Aoki K."/>
            <person name="Ishii Y."/>
        </authorList>
    </citation>
    <scope>NUCLEOTIDE SEQUENCE [LARGE SCALE GENOMIC DNA]</scope>
    <source>
        <strain evidence="1 3">TUM18999</strain>
        <strain evidence="2 4">TUM20286</strain>
    </source>
</reference>
<dbReference type="EMBL" id="AP023189">
    <property type="protein sequence ID" value="BCG25664.1"/>
    <property type="molecule type" value="Genomic_DNA"/>
</dbReference>
<proteinExistence type="predicted"/>
<accession>A0A6J4E9J4</accession>
<evidence type="ECO:0000313" key="1">
    <source>
        <dbReference type="EMBL" id="BCG25664.1"/>
    </source>
</evidence>
<dbReference type="Proteomes" id="UP001054892">
    <property type="component" value="Unassembled WGS sequence"/>
</dbReference>